<evidence type="ECO:0000256" key="3">
    <source>
        <dbReference type="ARBA" id="ARBA00018111"/>
    </source>
</evidence>
<dbReference type="InterPro" id="IPR003783">
    <property type="entry name" value="Regulatory_RecX"/>
</dbReference>
<dbReference type="Gene3D" id="1.10.10.10">
    <property type="entry name" value="Winged helix-like DNA-binding domain superfamily/Winged helix DNA-binding domain"/>
    <property type="match status" value="2"/>
</dbReference>
<dbReference type="PANTHER" id="PTHR33602">
    <property type="entry name" value="REGULATORY PROTEIN RECX FAMILY PROTEIN"/>
    <property type="match status" value="1"/>
</dbReference>
<dbReference type="Proteomes" id="UP000295711">
    <property type="component" value="Unassembled WGS sequence"/>
</dbReference>
<comment type="subcellular location">
    <subcellularLocation>
        <location evidence="1 5">Cytoplasm</location>
    </subcellularLocation>
</comment>
<dbReference type="InterPro" id="IPR036388">
    <property type="entry name" value="WH-like_DNA-bd_sf"/>
</dbReference>
<evidence type="ECO:0000259" key="7">
    <source>
        <dbReference type="Pfam" id="PF21981"/>
    </source>
</evidence>
<dbReference type="OrthoDB" id="9804967at2"/>
<dbReference type="EMBL" id="SLXA01000017">
    <property type="protein sequence ID" value="TCO82502.1"/>
    <property type="molecule type" value="Genomic_DNA"/>
</dbReference>
<dbReference type="InterPro" id="IPR053926">
    <property type="entry name" value="RecX_HTH_1st"/>
</dbReference>
<dbReference type="HAMAP" id="MF_01114">
    <property type="entry name" value="RecX"/>
    <property type="match status" value="1"/>
</dbReference>
<sequence length="201" mass="23880">MFISYTEKSGKSKIKVTLANGDHFIISEKDWLSFGVKAGEDMADTLLEKLYREYLMPKARLRALNLLKVRDRTHKELIQRLKQDGYPEEIVRQTIEYVDGYHYVDDARFAKNYIEYRGHRKSRRELEYELALKGIDMYHLAELEDEMKLPDDKETIREILKKRWGEDPSPDIKEKERMMRYLGRRGFHGGDILSAYRNLGI</sequence>
<dbReference type="GO" id="GO:0006282">
    <property type="term" value="P:regulation of DNA repair"/>
    <property type="evidence" value="ECO:0007669"/>
    <property type="project" value="UniProtKB-UniRule"/>
</dbReference>
<evidence type="ECO:0000259" key="6">
    <source>
        <dbReference type="Pfam" id="PF02631"/>
    </source>
</evidence>
<gene>
    <name evidence="5" type="primary">recX</name>
    <name evidence="9" type="ORF">EV212_11732</name>
</gene>
<evidence type="ECO:0000256" key="1">
    <source>
        <dbReference type="ARBA" id="ARBA00004496"/>
    </source>
</evidence>
<dbReference type="InterPro" id="IPR053925">
    <property type="entry name" value="RecX_HTH_3rd"/>
</dbReference>
<dbReference type="Pfam" id="PF21981">
    <property type="entry name" value="RecX_HTH3"/>
    <property type="match status" value="1"/>
</dbReference>
<evidence type="ECO:0000313" key="9">
    <source>
        <dbReference type="EMBL" id="TCO82502.1"/>
    </source>
</evidence>
<dbReference type="GO" id="GO:0005737">
    <property type="term" value="C:cytoplasm"/>
    <property type="evidence" value="ECO:0007669"/>
    <property type="project" value="UniProtKB-SubCell"/>
</dbReference>
<feature type="domain" description="RecX third three-helical" evidence="7">
    <location>
        <begin position="152"/>
        <end position="193"/>
    </location>
</feature>
<dbReference type="PANTHER" id="PTHR33602:SF1">
    <property type="entry name" value="REGULATORY PROTEIN RECX FAMILY PROTEIN"/>
    <property type="match status" value="1"/>
</dbReference>
<organism evidence="9 10">
    <name type="scientific">Frisingicoccus caecimuris</name>
    <dbReference type="NCBI Taxonomy" id="1796636"/>
    <lineage>
        <taxon>Bacteria</taxon>
        <taxon>Bacillati</taxon>
        <taxon>Bacillota</taxon>
        <taxon>Clostridia</taxon>
        <taxon>Lachnospirales</taxon>
        <taxon>Lachnospiraceae</taxon>
        <taxon>Frisingicoccus</taxon>
    </lineage>
</organism>
<accession>A0A4R2L6L3</accession>
<keyword evidence="10" id="KW-1185">Reference proteome</keyword>
<feature type="domain" description="RecX first three-helical" evidence="8">
    <location>
        <begin position="59"/>
        <end position="97"/>
    </location>
</feature>
<dbReference type="Pfam" id="PF02631">
    <property type="entry name" value="RecX_HTH2"/>
    <property type="match status" value="1"/>
</dbReference>
<comment type="caution">
    <text evidence="9">The sequence shown here is derived from an EMBL/GenBank/DDBJ whole genome shotgun (WGS) entry which is preliminary data.</text>
</comment>
<dbReference type="InterPro" id="IPR053924">
    <property type="entry name" value="RecX_HTH_2nd"/>
</dbReference>
<evidence type="ECO:0000256" key="5">
    <source>
        <dbReference type="HAMAP-Rule" id="MF_01114"/>
    </source>
</evidence>
<proteinExistence type="inferred from homology"/>
<feature type="domain" description="RecX second three-helical" evidence="6">
    <location>
        <begin position="105"/>
        <end position="137"/>
    </location>
</feature>
<reference evidence="9 10" key="1">
    <citation type="submission" date="2019-03" db="EMBL/GenBank/DDBJ databases">
        <title>Genomic Encyclopedia of Type Strains, Phase IV (KMG-IV): sequencing the most valuable type-strain genomes for metagenomic binning, comparative biology and taxonomic classification.</title>
        <authorList>
            <person name="Goeker M."/>
        </authorList>
    </citation>
    <scope>NUCLEOTIDE SEQUENCE [LARGE SCALE GENOMIC DNA]</scope>
    <source>
        <strain evidence="9 10">DSM 28559</strain>
    </source>
</reference>
<name>A0A4R2L6L3_9FIRM</name>
<comment type="similarity">
    <text evidence="2 5">Belongs to the RecX family.</text>
</comment>
<evidence type="ECO:0000259" key="8">
    <source>
        <dbReference type="Pfam" id="PF21982"/>
    </source>
</evidence>
<protein>
    <recommendedName>
        <fullName evidence="3 5">Regulatory protein RecX</fullName>
    </recommendedName>
</protein>
<evidence type="ECO:0000256" key="4">
    <source>
        <dbReference type="ARBA" id="ARBA00022490"/>
    </source>
</evidence>
<evidence type="ECO:0000256" key="2">
    <source>
        <dbReference type="ARBA" id="ARBA00009695"/>
    </source>
</evidence>
<comment type="function">
    <text evidence="5">Modulates RecA activity.</text>
</comment>
<keyword evidence="4 5" id="KW-0963">Cytoplasm</keyword>
<dbReference type="RefSeq" id="WP_132093959.1">
    <property type="nucleotide sequence ID" value="NZ_JANKAQ010000005.1"/>
</dbReference>
<evidence type="ECO:0000313" key="10">
    <source>
        <dbReference type="Proteomes" id="UP000295711"/>
    </source>
</evidence>
<dbReference type="Pfam" id="PF21982">
    <property type="entry name" value="RecX_HTH1"/>
    <property type="match status" value="1"/>
</dbReference>
<dbReference type="AlphaFoldDB" id="A0A4R2L6L3"/>